<proteinExistence type="predicted"/>
<dbReference type="InterPro" id="IPR016024">
    <property type="entry name" value="ARM-type_fold"/>
</dbReference>
<dbReference type="PANTHER" id="PTHR15599">
    <property type="entry name" value="RTDR1"/>
    <property type="match status" value="1"/>
</dbReference>
<evidence type="ECO:0000313" key="1">
    <source>
        <dbReference type="EMBL" id="KAJ7692421.1"/>
    </source>
</evidence>
<protein>
    <submittedName>
        <fullName evidence="1">Armadillo-type protein</fullName>
    </submittedName>
</protein>
<dbReference type="AlphaFoldDB" id="A0AAD7DIB3"/>
<dbReference type="InterPro" id="IPR042856">
    <property type="entry name" value="RSP14"/>
</dbReference>
<sequence>MAEKDLSDDGPVVQKVAHSVLLQSNVIDGFLQASDPLMQKHACDILVNFALNKFSAPVVLQLNPCGRLVSLLRGSNQILTARALDALYCIADRVNGGQAIISAGTLKLLDELLSSSYAKVRTTVCLVLSRLAFHKSILDSVIHTKSSRALVSLLRDKNPEVGKHAAMVLGWIARCAEGAKTVVEAQMPDLLDAVLNLPDPWETCWVLQNLAAHNSTTGIMSSAHICQHIVGLLRRDAAVRDALSALVSIARSVQGARAVFDTGILDFLNEFLESADGHVRKQTCHLLRNLAIHEFAISALLENNRCRKLIHLLRDDAPGVATSALGALSQIISHEDGAVAMIDAGALGALDELLRFSNGELRRETWDLIDVLADNQVVLAGGAIIVIQQLRCCLNDQIRNEACDLFRIMALKDSTADAAVRGNPFQRLVSLLPVEPAAAAALDPLDFIACSEYPARAVRVAARIQFLLWFRIMHPQTEIGRQPGEIIFDEQIWTGCEDAIYEEGDR</sequence>
<dbReference type="SUPFAM" id="SSF48371">
    <property type="entry name" value="ARM repeat"/>
    <property type="match status" value="1"/>
</dbReference>
<dbReference type="InterPro" id="IPR000225">
    <property type="entry name" value="Armadillo"/>
</dbReference>
<keyword evidence="2" id="KW-1185">Reference proteome</keyword>
<dbReference type="InterPro" id="IPR011989">
    <property type="entry name" value="ARM-like"/>
</dbReference>
<gene>
    <name evidence="1" type="ORF">B0H17DRAFT_1133149</name>
</gene>
<name>A0AAD7DIB3_MYCRO</name>
<dbReference type="Gene3D" id="1.25.10.10">
    <property type="entry name" value="Leucine-rich Repeat Variant"/>
    <property type="match status" value="2"/>
</dbReference>
<accession>A0AAD7DIB3</accession>
<organism evidence="1 2">
    <name type="scientific">Mycena rosella</name>
    <name type="common">Pink bonnet</name>
    <name type="synonym">Agaricus rosellus</name>
    <dbReference type="NCBI Taxonomy" id="1033263"/>
    <lineage>
        <taxon>Eukaryota</taxon>
        <taxon>Fungi</taxon>
        <taxon>Dikarya</taxon>
        <taxon>Basidiomycota</taxon>
        <taxon>Agaricomycotina</taxon>
        <taxon>Agaricomycetes</taxon>
        <taxon>Agaricomycetidae</taxon>
        <taxon>Agaricales</taxon>
        <taxon>Marasmiineae</taxon>
        <taxon>Mycenaceae</taxon>
        <taxon>Mycena</taxon>
    </lineage>
</organism>
<comment type="caution">
    <text evidence="1">The sequence shown here is derived from an EMBL/GenBank/DDBJ whole genome shotgun (WGS) entry which is preliminary data.</text>
</comment>
<reference evidence="1" key="1">
    <citation type="submission" date="2023-03" db="EMBL/GenBank/DDBJ databases">
        <title>Massive genome expansion in bonnet fungi (Mycena s.s.) driven by repeated elements and novel gene families across ecological guilds.</title>
        <authorList>
            <consortium name="Lawrence Berkeley National Laboratory"/>
            <person name="Harder C.B."/>
            <person name="Miyauchi S."/>
            <person name="Viragh M."/>
            <person name="Kuo A."/>
            <person name="Thoen E."/>
            <person name="Andreopoulos B."/>
            <person name="Lu D."/>
            <person name="Skrede I."/>
            <person name="Drula E."/>
            <person name="Henrissat B."/>
            <person name="Morin E."/>
            <person name="Kohler A."/>
            <person name="Barry K."/>
            <person name="LaButti K."/>
            <person name="Morin E."/>
            <person name="Salamov A."/>
            <person name="Lipzen A."/>
            <person name="Mereny Z."/>
            <person name="Hegedus B."/>
            <person name="Baldrian P."/>
            <person name="Stursova M."/>
            <person name="Weitz H."/>
            <person name="Taylor A."/>
            <person name="Grigoriev I.V."/>
            <person name="Nagy L.G."/>
            <person name="Martin F."/>
            <person name="Kauserud H."/>
        </authorList>
    </citation>
    <scope>NUCLEOTIDE SEQUENCE</scope>
    <source>
        <strain evidence="1">CBHHK067</strain>
    </source>
</reference>
<dbReference type="SMART" id="SM00185">
    <property type="entry name" value="ARM"/>
    <property type="match status" value="7"/>
</dbReference>
<dbReference type="EMBL" id="JARKIE010000052">
    <property type="protein sequence ID" value="KAJ7692421.1"/>
    <property type="molecule type" value="Genomic_DNA"/>
</dbReference>
<evidence type="ECO:0000313" key="2">
    <source>
        <dbReference type="Proteomes" id="UP001221757"/>
    </source>
</evidence>
<dbReference type="PANTHER" id="PTHR15599:SF1">
    <property type="entry name" value="RADIAL SPOKE HEAD 14 HOMOLOG"/>
    <property type="match status" value="1"/>
</dbReference>
<dbReference type="Proteomes" id="UP001221757">
    <property type="component" value="Unassembled WGS sequence"/>
</dbReference>